<dbReference type="Pfam" id="PF02373">
    <property type="entry name" value="JmjC"/>
    <property type="match status" value="1"/>
</dbReference>
<comment type="subcellular location">
    <subcellularLocation>
        <location evidence="1">Nucleus</location>
    </subcellularLocation>
</comment>
<reference evidence="12 13" key="1">
    <citation type="submission" date="2018-10" db="EMBL/GenBank/DDBJ databases">
        <authorList>
            <consortium name="Pathogen Informatics"/>
        </authorList>
    </citation>
    <scope>NUCLEOTIDE SEQUENCE [LARGE SCALE GENOMIC DNA]</scope>
</reference>
<feature type="region of interest" description="Disordered" evidence="10">
    <location>
        <begin position="391"/>
        <end position="456"/>
    </location>
</feature>
<name>A0A158QVM0_MESCO</name>
<evidence type="ECO:0000259" key="11">
    <source>
        <dbReference type="PROSITE" id="PS51184"/>
    </source>
</evidence>
<feature type="region of interest" description="Disordered" evidence="10">
    <location>
        <begin position="479"/>
        <end position="572"/>
    </location>
</feature>
<dbReference type="OrthoDB" id="5876800at2759"/>
<feature type="compositionally biased region" description="Basic residues" evidence="10">
    <location>
        <begin position="397"/>
        <end position="409"/>
    </location>
</feature>
<evidence type="ECO:0000313" key="13">
    <source>
        <dbReference type="Proteomes" id="UP000267029"/>
    </source>
</evidence>
<keyword evidence="5" id="KW-0560">Oxidoreductase</keyword>
<keyword evidence="6" id="KW-0408">Iron</keyword>
<dbReference type="GO" id="GO:0005634">
    <property type="term" value="C:nucleus"/>
    <property type="evidence" value="ECO:0007669"/>
    <property type="project" value="UniProtKB-SubCell"/>
</dbReference>
<evidence type="ECO:0000256" key="4">
    <source>
        <dbReference type="ARBA" id="ARBA00022964"/>
    </source>
</evidence>
<dbReference type="SUPFAM" id="SSF51197">
    <property type="entry name" value="Clavaminate synthase-like"/>
    <property type="match status" value="1"/>
</dbReference>
<sequence>MGPAAGTPSFIEKLLQVEFLDPDPFVDYKAGEEVNGFNLINEGFRKPIVVSHKVGLRMKVPPANFSLRDVVAYTDPSIIIDVIDVLYQTDMQLSLGEFVDEFYEKPRERLLNVLSFEYSQTRLAKFIRPPHVVKELSLVDNCWAEPTDEDDECGTGSSERPNVQKYCLMSMAGSYTDFHIDFGGSSVWYHVLWGEKIFYVTPPSKDHLEAYWRWNGLLDNRRVFFPDTINKIDSRIPVARLHLKAGETVLLPAGWIHAVYTPTDSLVFGGNFLTQLSIPLQLGVYHMEVKQGTSQRFLFPFFEKLHWYAADVILGRLTNDLYAGQEPPTYLLKAAHALLRPLSQWFQQRKVLPKGQRNYYLPARTYLQYACPTLIGKLEEVVQAFLSKLHPTSSSSGRRRRRKRPHRSPVRRESPSSGHTSSTSPQVYDPCDQDRASLNPRSEDNAEAETPSSMSEVLQAVPELRNSRLIGDHYVFSLPESGEESGVRSSSRKRLLSRRRLQPTPKDPDPTWCASPSTLGKRKRPSTKKPHLKQAFVQPRHMSSDPFRASSHAIHRHQPPSTSRANFPTTSSAVAVKTSRKPAPVRREKTTVRQRLAKRLGL</sequence>
<evidence type="ECO:0000256" key="2">
    <source>
        <dbReference type="ARBA" id="ARBA00022723"/>
    </source>
</evidence>
<keyword evidence="9" id="KW-0539">Nucleus</keyword>
<dbReference type="Proteomes" id="UP000267029">
    <property type="component" value="Unassembled WGS sequence"/>
</dbReference>
<dbReference type="InterPro" id="IPR041070">
    <property type="entry name" value="JHD"/>
</dbReference>
<dbReference type="Gene3D" id="1.20.58.1360">
    <property type="match status" value="1"/>
</dbReference>
<feature type="domain" description="JmjC" evidence="11">
    <location>
        <begin position="118"/>
        <end position="289"/>
    </location>
</feature>
<protein>
    <submittedName>
        <fullName evidence="14">JmjC domain-containing protein</fullName>
    </submittedName>
</protein>
<organism evidence="14">
    <name type="scientific">Mesocestoides corti</name>
    <name type="common">Flatworm</name>
    <dbReference type="NCBI Taxonomy" id="53468"/>
    <lineage>
        <taxon>Eukaryota</taxon>
        <taxon>Metazoa</taxon>
        <taxon>Spiralia</taxon>
        <taxon>Lophotrochozoa</taxon>
        <taxon>Platyhelminthes</taxon>
        <taxon>Cestoda</taxon>
        <taxon>Eucestoda</taxon>
        <taxon>Cyclophyllidea</taxon>
        <taxon>Mesocestoididae</taxon>
        <taxon>Mesocestoides</taxon>
    </lineage>
</organism>
<evidence type="ECO:0000256" key="9">
    <source>
        <dbReference type="ARBA" id="ARBA00023242"/>
    </source>
</evidence>
<feature type="compositionally biased region" description="Polar residues" evidence="10">
    <location>
        <begin position="559"/>
        <end position="572"/>
    </location>
</feature>
<evidence type="ECO:0000313" key="14">
    <source>
        <dbReference type="WBParaSite" id="MCU_005294-RB"/>
    </source>
</evidence>
<dbReference type="PANTHER" id="PTHR23123">
    <property type="entry name" value="PHD/F-BOX CONTAINING PROTEIN"/>
    <property type="match status" value="1"/>
</dbReference>
<dbReference type="EMBL" id="UXSR01005461">
    <property type="protein sequence ID" value="VDD82156.1"/>
    <property type="molecule type" value="Genomic_DNA"/>
</dbReference>
<dbReference type="Gene3D" id="2.60.120.650">
    <property type="entry name" value="Cupin"/>
    <property type="match status" value="1"/>
</dbReference>
<keyword evidence="2" id="KW-0479">Metal-binding</keyword>
<gene>
    <name evidence="12" type="ORF">MCOS_LOCUS8159</name>
</gene>
<dbReference type="GO" id="GO:0006325">
    <property type="term" value="P:chromatin organization"/>
    <property type="evidence" value="ECO:0007669"/>
    <property type="project" value="UniProtKB-KW"/>
</dbReference>
<feature type="compositionally biased region" description="Basic residues" evidence="10">
    <location>
        <begin position="490"/>
        <end position="501"/>
    </location>
</feature>
<evidence type="ECO:0000256" key="6">
    <source>
        <dbReference type="ARBA" id="ARBA00023004"/>
    </source>
</evidence>
<dbReference type="GO" id="GO:0051213">
    <property type="term" value="F:dioxygenase activity"/>
    <property type="evidence" value="ECO:0007669"/>
    <property type="project" value="UniProtKB-KW"/>
</dbReference>
<feature type="compositionally biased region" description="Basic residues" evidence="10">
    <location>
        <begin position="520"/>
        <end position="532"/>
    </location>
</feature>
<evidence type="ECO:0000256" key="5">
    <source>
        <dbReference type="ARBA" id="ARBA00023002"/>
    </source>
</evidence>
<dbReference type="InterPro" id="IPR050690">
    <property type="entry name" value="JHDM1_Histone_Demethylase"/>
</dbReference>
<dbReference type="WBParaSite" id="MCU_005294-RB">
    <property type="protein sequence ID" value="MCU_005294-RB"/>
    <property type="gene ID" value="MCU_005294"/>
</dbReference>
<accession>A0A158QVM0</accession>
<keyword evidence="7" id="KW-0805">Transcription regulation</keyword>
<dbReference type="SMART" id="SM00558">
    <property type="entry name" value="JmjC"/>
    <property type="match status" value="1"/>
</dbReference>
<reference evidence="14" key="2">
    <citation type="submission" date="2019-11" db="UniProtKB">
        <authorList>
            <consortium name="WormBaseParasite"/>
        </authorList>
    </citation>
    <scope>IDENTIFICATION</scope>
</reference>
<keyword evidence="3" id="KW-0156">Chromatin regulator</keyword>
<evidence type="ECO:0000256" key="3">
    <source>
        <dbReference type="ARBA" id="ARBA00022853"/>
    </source>
</evidence>
<dbReference type="STRING" id="53468.A0A158QVM0"/>
<dbReference type="AlphaFoldDB" id="A0A158QVM0"/>
<evidence type="ECO:0000256" key="8">
    <source>
        <dbReference type="ARBA" id="ARBA00023163"/>
    </source>
</evidence>
<proteinExistence type="predicted"/>
<keyword evidence="4" id="KW-0223">Dioxygenase</keyword>
<evidence type="ECO:0000313" key="12">
    <source>
        <dbReference type="EMBL" id="VDD82156.1"/>
    </source>
</evidence>
<dbReference type="PROSITE" id="PS51184">
    <property type="entry name" value="JMJC"/>
    <property type="match status" value="1"/>
</dbReference>
<evidence type="ECO:0000256" key="1">
    <source>
        <dbReference type="ARBA" id="ARBA00004123"/>
    </source>
</evidence>
<dbReference type="GO" id="GO:0046872">
    <property type="term" value="F:metal ion binding"/>
    <property type="evidence" value="ECO:0007669"/>
    <property type="project" value="UniProtKB-KW"/>
</dbReference>
<keyword evidence="13" id="KW-1185">Reference proteome</keyword>
<keyword evidence="8" id="KW-0804">Transcription</keyword>
<evidence type="ECO:0000256" key="10">
    <source>
        <dbReference type="SAM" id="MobiDB-lite"/>
    </source>
</evidence>
<evidence type="ECO:0000256" key="7">
    <source>
        <dbReference type="ARBA" id="ARBA00023015"/>
    </source>
</evidence>
<dbReference type="InterPro" id="IPR003347">
    <property type="entry name" value="JmjC_dom"/>
</dbReference>
<feature type="compositionally biased region" description="Low complexity" evidence="10">
    <location>
        <begin position="415"/>
        <end position="425"/>
    </location>
</feature>
<dbReference type="Pfam" id="PF17811">
    <property type="entry name" value="JHD"/>
    <property type="match status" value="1"/>
</dbReference>